<evidence type="ECO:0000256" key="1">
    <source>
        <dbReference type="ARBA" id="ARBA00009512"/>
    </source>
</evidence>
<evidence type="ECO:0000256" key="2">
    <source>
        <dbReference type="ARBA" id="ARBA00035294"/>
    </source>
</evidence>
<dbReference type="HAMAP" id="MF_00360">
    <property type="entry name" value="Ribosomal_bS6"/>
    <property type="match status" value="1"/>
</dbReference>
<dbReference type="Proteomes" id="UP000179245">
    <property type="component" value="Unassembled WGS sequence"/>
</dbReference>
<comment type="similarity">
    <text evidence="1 3">Belongs to the bacterial ribosomal protein bS6 family.</text>
</comment>
<dbReference type="NCBIfam" id="TIGR00166">
    <property type="entry name" value="S6"/>
    <property type="match status" value="1"/>
</dbReference>
<keyword evidence="3" id="KW-0699">rRNA-binding</keyword>
<dbReference type="CDD" id="cd00473">
    <property type="entry name" value="bS6"/>
    <property type="match status" value="1"/>
</dbReference>
<dbReference type="SUPFAM" id="SSF54995">
    <property type="entry name" value="Ribosomal protein S6"/>
    <property type="match status" value="1"/>
</dbReference>
<evidence type="ECO:0000313" key="5">
    <source>
        <dbReference type="Proteomes" id="UP000179245"/>
    </source>
</evidence>
<sequence length="144" mass="16698">MKQNYELSYLISPQLSNEGASDILRQVNDAIQEKEGVVFDSQLPRKFSLAYPIQKENEAWLQITYFSLEPGQLAEVEKKLKETKEIFRSLILKRKPVKMAPLMQPLTVLTEKIKPIEAREPSQKVDLEEIEKKLEEILGQNELK</sequence>
<comment type="caution">
    <text evidence="4">The sequence shown here is derived from an EMBL/GenBank/DDBJ whole genome shotgun (WGS) entry which is preliminary data.</text>
</comment>
<keyword evidence="3" id="KW-0687">Ribonucleoprotein</keyword>
<evidence type="ECO:0000313" key="4">
    <source>
        <dbReference type="EMBL" id="OHA62164.1"/>
    </source>
</evidence>
<reference evidence="4 5" key="1">
    <citation type="journal article" date="2016" name="Nat. Commun.">
        <title>Thousands of microbial genomes shed light on interconnected biogeochemical processes in an aquifer system.</title>
        <authorList>
            <person name="Anantharaman K."/>
            <person name="Brown C.T."/>
            <person name="Hug L.A."/>
            <person name="Sharon I."/>
            <person name="Castelle C.J."/>
            <person name="Probst A.J."/>
            <person name="Thomas B.C."/>
            <person name="Singh A."/>
            <person name="Wilkins M.J."/>
            <person name="Karaoz U."/>
            <person name="Brodie E.L."/>
            <person name="Williams K.H."/>
            <person name="Hubbard S.S."/>
            <person name="Banfield J.F."/>
        </authorList>
    </citation>
    <scope>NUCLEOTIDE SEQUENCE [LARGE SCALE GENOMIC DNA]</scope>
</reference>
<dbReference type="InterPro" id="IPR000529">
    <property type="entry name" value="Ribosomal_bS6"/>
</dbReference>
<dbReference type="Pfam" id="PF01250">
    <property type="entry name" value="Ribosomal_S6"/>
    <property type="match status" value="1"/>
</dbReference>
<dbReference type="GO" id="GO:1990904">
    <property type="term" value="C:ribonucleoprotein complex"/>
    <property type="evidence" value="ECO:0007669"/>
    <property type="project" value="UniProtKB-KW"/>
</dbReference>
<keyword evidence="3" id="KW-0694">RNA-binding</keyword>
<proteinExistence type="inferred from homology"/>
<dbReference type="InterPro" id="IPR035980">
    <property type="entry name" value="Ribosomal_bS6_sf"/>
</dbReference>
<dbReference type="STRING" id="1802443.A2117_02135"/>
<dbReference type="GO" id="GO:0003735">
    <property type="term" value="F:structural constituent of ribosome"/>
    <property type="evidence" value="ECO:0007669"/>
    <property type="project" value="InterPro"/>
</dbReference>
<dbReference type="AlphaFoldDB" id="A0A1G2QNF7"/>
<protein>
    <recommendedName>
        <fullName evidence="2 3">Small ribosomal subunit protein bS6</fullName>
    </recommendedName>
</protein>
<name>A0A1G2QNF7_9BACT</name>
<dbReference type="GO" id="GO:0006412">
    <property type="term" value="P:translation"/>
    <property type="evidence" value="ECO:0007669"/>
    <property type="project" value="UniProtKB-UniRule"/>
</dbReference>
<organism evidence="4 5">
    <name type="scientific">Candidatus Wildermuthbacteria bacterium GWA2_46_15</name>
    <dbReference type="NCBI Taxonomy" id="1802443"/>
    <lineage>
        <taxon>Bacteria</taxon>
        <taxon>Candidatus Wildermuthiibacteriota</taxon>
    </lineage>
</organism>
<accession>A0A1G2QNF7</accession>
<dbReference type="Gene3D" id="3.30.70.60">
    <property type="match status" value="1"/>
</dbReference>
<dbReference type="InterPro" id="IPR014717">
    <property type="entry name" value="Transl_elong_EF1B/ribsomal_bS6"/>
</dbReference>
<evidence type="ECO:0000256" key="3">
    <source>
        <dbReference type="HAMAP-Rule" id="MF_00360"/>
    </source>
</evidence>
<gene>
    <name evidence="3" type="primary">rpsF</name>
    <name evidence="4" type="ORF">A2117_02135</name>
</gene>
<dbReference type="GO" id="GO:0019843">
    <property type="term" value="F:rRNA binding"/>
    <property type="evidence" value="ECO:0007669"/>
    <property type="project" value="UniProtKB-UniRule"/>
</dbReference>
<comment type="function">
    <text evidence="3">Binds together with bS18 to 16S ribosomal RNA.</text>
</comment>
<dbReference type="InterPro" id="IPR020814">
    <property type="entry name" value="Ribosomal_S6_plastid/chlpt"/>
</dbReference>
<dbReference type="EMBL" id="MHTO01000019">
    <property type="protein sequence ID" value="OHA62164.1"/>
    <property type="molecule type" value="Genomic_DNA"/>
</dbReference>
<keyword evidence="3 4" id="KW-0689">Ribosomal protein</keyword>
<dbReference type="GO" id="GO:0005840">
    <property type="term" value="C:ribosome"/>
    <property type="evidence" value="ECO:0007669"/>
    <property type="project" value="UniProtKB-KW"/>
</dbReference>